<name>A0AAQ3KPE2_9LILI</name>
<dbReference type="AlphaFoldDB" id="A0AAQ3KPE2"/>
<evidence type="ECO:0000313" key="2">
    <source>
        <dbReference type="EMBL" id="WOL09722.1"/>
    </source>
</evidence>
<sequence>MAEDATSPRREPRKRAALSRCPRIRSQKSLLAAAEAIEEARDIGGGAVRVKIVVTKKQLRQMVAALGQGGSNAGAAGTTTAAAASNVELLLHVLRRRHMKRAETAGRRHGGRWRPALQSIPEEVIQD</sequence>
<gene>
    <name evidence="2" type="ORF">Cni_G18475</name>
</gene>
<feature type="region of interest" description="Disordered" evidence="1">
    <location>
        <begin position="101"/>
        <end position="127"/>
    </location>
</feature>
<keyword evidence="3" id="KW-1185">Reference proteome</keyword>
<organism evidence="2 3">
    <name type="scientific">Canna indica</name>
    <name type="common">Indian-shot</name>
    <dbReference type="NCBI Taxonomy" id="4628"/>
    <lineage>
        <taxon>Eukaryota</taxon>
        <taxon>Viridiplantae</taxon>
        <taxon>Streptophyta</taxon>
        <taxon>Embryophyta</taxon>
        <taxon>Tracheophyta</taxon>
        <taxon>Spermatophyta</taxon>
        <taxon>Magnoliopsida</taxon>
        <taxon>Liliopsida</taxon>
        <taxon>Zingiberales</taxon>
        <taxon>Cannaceae</taxon>
        <taxon>Canna</taxon>
    </lineage>
</organism>
<evidence type="ECO:0000313" key="3">
    <source>
        <dbReference type="Proteomes" id="UP001327560"/>
    </source>
</evidence>
<evidence type="ECO:0000256" key="1">
    <source>
        <dbReference type="SAM" id="MobiDB-lite"/>
    </source>
</evidence>
<proteinExistence type="predicted"/>
<protein>
    <submittedName>
        <fullName evidence="2">Uncharacterized protein</fullName>
    </submittedName>
</protein>
<dbReference type="EMBL" id="CP136895">
    <property type="protein sequence ID" value="WOL09722.1"/>
    <property type="molecule type" value="Genomic_DNA"/>
</dbReference>
<accession>A0AAQ3KPE2</accession>
<dbReference type="Proteomes" id="UP001327560">
    <property type="component" value="Chromosome 6"/>
</dbReference>
<reference evidence="2 3" key="1">
    <citation type="submission" date="2023-10" db="EMBL/GenBank/DDBJ databases">
        <title>Chromosome-scale genome assembly provides insights into flower coloration mechanisms of Canna indica.</title>
        <authorList>
            <person name="Li C."/>
        </authorList>
    </citation>
    <scope>NUCLEOTIDE SEQUENCE [LARGE SCALE GENOMIC DNA]</scope>
    <source>
        <tissue evidence="2">Flower</tissue>
    </source>
</reference>